<dbReference type="Pfam" id="PF09994">
    <property type="entry name" value="T6SS_Tle1-like_cat"/>
    <property type="match status" value="1"/>
</dbReference>
<dbReference type="InterPro" id="IPR029058">
    <property type="entry name" value="AB_hydrolase_fold"/>
</dbReference>
<gene>
    <name evidence="2" type="ORF">CCOS864_03155</name>
</gene>
<dbReference type="EMBL" id="UIDD01000008">
    <property type="protein sequence ID" value="SUQ63702.1"/>
    <property type="molecule type" value="Genomic_DNA"/>
</dbReference>
<organism evidence="2 3">
    <name type="scientific">Pseudomonas wadenswilerensis</name>
    <dbReference type="NCBI Taxonomy" id="1785161"/>
    <lineage>
        <taxon>Bacteria</taxon>
        <taxon>Pseudomonadati</taxon>
        <taxon>Pseudomonadota</taxon>
        <taxon>Gammaproteobacteria</taxon>
        <taxon>Pseudomonadales</taxon>
        <taxon>Pseudomonadaceae</taxon>
        <taxon>Pseudomonas</taxon>
    </lineage>
</organism>
<name>A0A380T078_9PSED</name>
<reference evidence="3" key="1">
    <citation type="submission" date="2018-07" db="EMBL/GenBank/DDBJ databases">
        <authorList>
            <person name="Blom J."/>
        </authorList>
    </citation>
    <scope>NUCLEOTIDE SEQUENCE [LARGE SCALE GENOMIC DNA]</scope>
    <source>
        <strain evidence="3">CCOS 864</strain>
    </source>
</reference>
<sequence>MARQLVICLDGTNNRFSQQPTHILRLVRALNPDPQQVLSYYDQGVGTFGLKETLFEWQKLPARIFGLAFGWGLKRNVEGAYRFLAEQYQPGDQVFVFGFSRGAYAARALAALVHGLGLVAAHQTHLFDYAWSMLLARDKDKNNEPDFALQRQFKETFGRDLDITFLGLFDTVKSLGWIYDPVSIPYTASNPSVLKVRHAVSLDERRCFFRQHLWRAKPTDSTDVKEVFFRGVHCDVGGGYAVAESPLALVALRWMFAQAGAAGLALDAQACQAQLNPLAGVAPDPLANSHDSMNHAWRVAEWVPRLVWSKGRRKLVIGAMPPFRQPYPRVLPNALLVHESVDARIKAGGYASASIINGVTQVTYVADLP</sequence>
<dbReference type="RefSeq" id="WP_115087244.1">
    <property type="nucleotide sequence ID" value="NZ_CBCSFG010000015.1"/>
</dbReference>
<proteinExistence type="predicted"/>
<keyword evidence="3" id="KW-1185">Reference proteome</keyword>
<dbReference type="PANTHER" id="PTHR33840:SF1">
    <property type="entry name" value="TLE1 PHOSPHOLIPASE DOMAIN-CONTAINING PROTEIN"/>
    <property type="match status" value="1"/>
</dbReference>
<protein>
    <recommendedName>
        <fullName evidence="1">T6SS Phospholipase effector Tle1-like catalytic domain-containing protein</fullName>
    </recommendedName>
</protein>
<dbReference type="PANTHER" id="PTHR33840">
    <property type="match status" value="1"/>
</dbReference>
<dbReference type="Gene3D" id="3.40.50.1820">
    <property type="entry name" value="alpha/beta hydrolase"/>
    <property type="match status" value="1"/>
</dbReference>
<accession>A0A380T078</accession>
<evidence type="ECO:0000259" key="1">
    <source>
        <dbReference type="Pfam" id="PF09994"/>
    </source>
</evidence>
<dbReference type="SUPFAM" id="SSF53474">
    <property type="entry name" value="alpha/beta-Hydrolases"/>
    <property type="match status" value="1"/>
</dbReference>
<evidence type="ECO:0000313" key="2">
    <source>
        <dbReference type="EMBL" id="SUQ63702.1"/>
    </source>
</evidence>
<feature type="domain" description="T6SS Phospholipase effector Tle1-like catalytic" evidence="1">
    <location>
        <begin position="3"/>
        <end position="258"/>
    </location>
</feature>
<dbReference type="InterPro" id="IPR018712">
    <property type="entry name" value="Tle1-like_cat"/>
</dbReference>
<dbReference type="AlphaFoldDB" id="A0A380T078"/>
<evidence type="ECO:0000313" key="3">
    <source>
        <dbReference type="Proteomes" id="UP000255177"/>
    </source>
</evidence>
<dbReference type="Proteomes" id="UP000255177">
    <property type="component" value="Unassembled WGS sequence"/>
</dbReference>